<evidence type="ECO:0000313" key="1">
    <source>
        <dbReference type="EMBL" id="KAH3864176.1"/>
    </source>
</evidence>
<sequence>MESNSGAASAENIIEQICGCSRFPWRLPALIHATKTVVAFSVYASIIMTNKPQQAGDQVTSTLPDQSATQRCLVHRCRTRSAVS</sequence>
<proteinExistence type="predicted"/>
<comment type="caution">
    <text evidence="1">The sequence shown here is derived from an EMBL/GenBank/DDBJ whole genome shotgun (WGS) entry which is preliminary data.</text>
</comment>
<keyword evidence="2" id="KW-1185">Reference proteome</keyword>
<gene>
    <name evidence="1" type="ORF">DPMN_027191</name>
</gene>
<accession>A0A9D4LWJ5</accession>
<reference evidence="1" key="2">
    <citation type="submission" date="2020-11" db="EMBL/GenBank/DDBJ databases">
        <authorList>
            <person name="McCartney M.A."/>
            <person name="Auch B."/>
            <person name="Kono T."/>
            <person name="Mallez S."/>
            <person name="Becker A."/>
            <person name="Gohl D.M."/>
            <person name="Silverstein K.A.T."/>
            <person name="Koren S."/>
            <person name="Bechman K.B."/>
            <person name="Herman A."/>
            <person name="Abrahante J.E."/>
            <person name="Garbe J."/>
        </authorList>
    </citation>
    <scope>NUCLEOTIDE SEQUENCE</scope>
    <source>
        <strain evidence="1">Duluth1</strain>
        <tissue evidence="1">Whole animal</tissue>
    </source>
</reference>
<dbReference type="AlphaFoldDB" id="A0A9D4LWJ5"/>
<name>A0A9D4LWJ5_DREPO</name>
<evidence type="ECO:0000313" key="2">
    <source>
        <dbReference type="Proteomes" id="UP000828390"/>
    </source>
</evidence>
<dbReference type="Proteomes" id="UP000828390">
    <property type="component" value="Unassembled WGS sequence"/>
</dbReference>
<protein>
    <submittedName>
        <fullName evidence="1">Uncharacterized protein</fullName>
    </submittedName>
</protein>
<dbReference type="EMBL" id="JAIWYP010000002">
    <property type="protein sequence ID" value="KAH3864176.1"/>
    <property type="molecule type" value="Genomic_DNA"/>
</dbReference>
<reference evidence="1" key="1">
    <citation type="journal article" date="2019" name="bioRxiv">
        <title>The Genome of the Zebra Mussel, Dreissena polymorpha: A Resource for Invasive Species Research.</title>
        <authorList>
            <person name="McCartney M.A."/>
            <person name="Auch B."/>
            <person name="Kono T."/>
            <person name="Mallez S."/>
            <person name="Zhang Y."/>
            <person name="Obille A."/>
            <person name="Becker A."/>
            <person name="Abrahante J.E."/>
            <person name="Garbe J."/>
            <person name="Badalamenti J.P."/>
            <person name="Herman A."/>
            <person name="Mangelson H."/>
            <person name="Liachko I."/>
            <person name="Sullivan S."/>
            <person name="Sone E.D."/>
            <person name="Koren S."/>
            <person name="Silverstein K.A.T."/>
            <person name="Beckman K.B."/>
            <person name="Gohl D.M."/>
        </authorList>
    </citation>
    <scope>NUCLEOTIDE SEQUENCE</scope>
    <source>
        <strain evidence="1">Duluth1</strain>
        <tissue evidence="1">Whole animal</tissue>
    </source>
</reference>
<organism evidence="1 2">
    <name type="scientific">Dreissena polymorpha</name>
    <name type="common">Zebra mussel</name>
    <name type="synonym">Mytilus polymorpha</name>
    <dbReference type="NCBI Taxonomy" id="45954"/>
    <lineage>
        <taxon>Eukaryota</taxon>
        <taxon>Metazoa</taxon>
        <taxon>Spiralia</taxon>
        <taxon>Lophotrochozoa</taxon>
        <taxon>Mollusca</taxon>
        <taxon>Bivalvia</taxon>
        <taxon>Autobranchia</taxon>
        <taxon>Heteroconchia</taxon>
        <taxon>Euheterodonta</taxon>
        <taxon>Imparidentia</taxon>
        <taxon>Neoheterodontei</taxon>
        <taxon>Myida</taxon>
        <taxon>Dreissenoidea</taxon>
        <taxon>Dreissenidae</taxon>
        <taxon>Dreissena</taxon>
    </lineage>
</organism>